<evidence type="ECO:0000256" key="1">
    <source>
        <dbReference type="SAM" id="Coils"/>
    </source>
</evidence>
<proteinExistence type="predicted"/>
<dbReference type="STRING" id="657014.SAMN04488092_1153"/>
<accession>A0A1H9JGD1</accession>
<protein>
    <recommendedName>
        <fullName evidence="5">Mitochondrial inner membrane protein</fullName>
    </recommendedName>
</protein>
<gene>
    <name evidence="3" type="ORF">SAMN04488092_1153</name>
</gene>
<evidence type="ECO:0000313" key="4">
    <source>
        <dbReference type="Proteomes" id="UP000198634"/>
    </source>
</evidence>
<feature type="compositionally biased region" description="Pro residues" evidence="2">
    <location>
        <begin position="61"/>
        <end position="74"/>
    </location>
</feature>
<dbReference type="EMBL" id="FOEP01000015">
    <property type="protein sequence ID" value="SEQ86061.1"/>
    <property type="molecule type" value="Genomic_DNA"/>
</dbReference>
<dbReference type="OrthoDB" id="7659420at2"/>
<evidence type="ECO:0000256" key="2">
    <source>
        <dbReference type="SAM" id="MobiDB-lite"/>
    </source>
</evidence>
<name>A0A1H9JGD1_9RHOB</name>
<keyword evidence="1" id="KW-0175">Coiled coil</keyword>
<evidence type="ECO:0008006" key="5">
    <source>
        <dbReference type="Google" id="ProtNLM"/>
    </source>
</evidence>
<feature type="compositionally biased region" description="Acidic residues" evidence="2">
    <location>
        <begin position="23"/>
        <end position="52"/>
    </location>
</feature>
<organism evidence="3 4">
    <name type="scientific">Thalassovita taeanensis</name>
    <dbReference type="NCBI Taxonomy" id="657014"/>
    <lineage>
        <taxon>Bacteria</taxon>
        <taxon>Pseudomonadati</taxon>
        <taxon>Pseudomonadota</taxon>
        <taxon>Alphaproteobacteria</taxon>
        <taxon>Rhodobacterales</taxon>
        <taxon>Roseobacteraceae</taxon>
        <taxon>Thalassovita</taxon>
    </lineage>
</organism>
<feature type="region of interest" description="Disordered" evidence="2">
    <location>
        <begin position="1"/>
        <end position="75"/>
    </location>
</feature>
<feature type="compositionally biased region" description="Basic and acidic residues" evidence="2">
    <location>
        <begin position="1"/>
        <end position="17"/>
    </location>
</feature>
<reference evidence="3 4" key="1">
    <citation type="submission" date="2016-10" db="EMBL/GenBank/DDBJ databases">
        <authorList>
            <person name="de Groot N.N."/>
        </authorList>
    </citation>
    <scope>NUCLEOTIDE SEQUENCE [LARGE SCALE GENOMIC DNA]</scope>
    <source>
        <strain evidence="3 4">DSM 22007</strain>
    </source>
</reference>
<dbReference type="AlphaFoldDB" id="A0A1H9JGD1"/>
<feature type="coiled-coil region" evidence="1">
    <location>
        <begin position="194"/>
        <end position="230"/>
    </location>
</feature>
<keyword evidence="4" id="KW-1185">Reference proteome</keyword>
<sequence length="394" mass="41119">MSDSKKPTENPEVKPEDIADAVIVEESDEAAETPEEPETEAPVELTEPEDTADEVHDAEPAPEPEQPKPTPAPTPVVVRRVGFVPTLLGGVAAAAIGFGVAQYVLPDGWFGAGNDELKAELTAAMQAQAEADDQRLAALEARPDLSARIEAGEQAQTDLVGRLDGLAASVDELSARFTELEMRPIAEGASASAVAAYERELKAVQDAMAKQRAEIEAMAQQAAEQEANAEMTAHQAMLRSAVSRIQVALDTGAGFAEPLGDLLASGVDVPAALKDVANEGVRSMPQLQASFPQAARAALSAARKAEGGSGDIGSFLRNQLGVRSLAPKEGNDPDAILSRAEAALAEGRLTDTMAELEALSEEGRVELTGWMAQATSRAQAVVAAEALGLQVMSN</sequence>
<dbReference type="RefSeq" id="WP_090270855.1">
    <property type="nucleotide sequence ID" value="NZ_FOEP01000015.1"/>
</dbReference>
<dbReference type="Proteomes" id="UP000198634">
    <property type="component" value="Unassembled WGS sequence"/>
</dbReference>
<evidence type="ECO:0000313" key="3">
    <source>
        <dbReference type="EMBL" id="SEQ86061.1"/>
    </source>
</evidence>